<dbReference type="InterPro" id="IPR003870">
    <property type="entry name" value="DUF222"/>
</dbReference>
<dbReference type="SMART" id="SM00507">
    <property type="entry name" value="HNHc"/>
    <property type="match status" value="1"/>
</dbReference>
<organism evidence="3 4">
    <name type="scientific">Microbacterium istanbulense</name>
    <dbReference type="NCBI Taxonomy" id="3122049"/>
    <lineage>
        <taxon>Bacteria</taxon>
        <taxon>Bacillati</taxon>
        <taxon>Actinomycetota</taxon>
        <taxon>Actinomycetes</taxon>
        <taxon>Micrococcales</taxon>
        <taxon>Microbacteriaceae</taxon>
        <taxon>Microbacterium</taxon>
    </lineage>
</organism>
<dbReference type="Pfam" id="PF02720">
    <property type="entry name" value="DUF222"/>
    <property type="match status" value="1"/>
</dbReference>
<proteinExistence type="inferred from homology"/>
<dbReference type="EMBL" id="JBBDGN010000010">
    <property type="protein sequence ID" value="MEJ1092201.1"/>
    <property type="molecule type" value="Genomic_DNA"/>
</dbReference>
<evidence type="ECO:0000313" key="4">
    <source>
        <dbReference type="Proteomes" id="UP001366085"/>
    </source>
</evidence>
<accession>A0ABU8LNP1</accession>
<protein>
    <submittedName>
        <fullName evidence="3">DUF222 domain-containing protein</fullName>
    </submittedName>
</protein>
<keyword evidence="4" id="KW-1185">Reference proteome</keyword>
<comment type="similarity">
    <text evidence="1">Belongs to the Rv1128c/1148c/1588c/1702c/1945/3466 family.</text>
</comment>
<dbReference type="CDD" id="cd00085">
    <property type="entry name" value="HNHc"/>
    <property type="match status" value="1"/>
</dbReference>
<feature type="domain" description="HNH nuclease" evidence="2">
    <location>
        <begin position="350"/>
        <end position="401"/>
    </location>
</feature>
<evidence type="ECO:0000313" key="3">
    <source>
        <dbReference type="EMBL" id="MEJ1092201.1"/>
    </source>
</evidence>
<comment type="caution">
    <text evidence="3">The sequence shown here is derived from an EMBL/GenBank/DDBJ whole genome shotgun (WGS) entry which is preliminary data.</text>
</comment>
<dbReference type="Pfam" id="PF01844">
    <property type="entry name" value="HNH"/>
    <property type="match status" value="1"/>
</dbReference>
<gene>
    <name evidence="3" type="ORF">WDU93_10905</name>
</gene>
<evidence type="ECO:0000256" key="1">
    <source>
        <dbReference type="ARBA" id="ARBA00023450"/>
    </source>
</evidence>
<dbReference type="Proteomes" id="UP001366085">
    <property type="component" value="Unassembled WGS sequence"/>
</dbReference>
<dbReference type="InterPro" id="IPR003615">
    <property type="entry name" value="HNH_nuc"/>
</dbReference>
<sequence length="447" mass="47077">MSEHLTPLHEAIDALDAAWAGAGSAQGLSRSQLIAANDAVGVLRRRLDALHAEIAAGIAHESRPELGAGSLAKEQGFRSTAGLIAATGGGTTGDAARLVKVGEATAPRANLLGEALPAKYPAVQAALARGDVSAPAAAAIITLLDRVGIKIGAARVGEAEALLVERAPGLSMDDVRKLVTRAEAWLDPDGVAPREETRGARALTMFERDGMLHITAKLDIAAGAPVKTAIQEYVSAAFRSRAHAVAPDAPDADRRSVPMIQADALSEICAHALGCHNDDLPLAGATVIVRVDLNDLESGSGYATIDGMDSPVSITSCRRLAASGGVIPWVLGGDGEILDWGRERRLFTRAQRRALAARDGGCAMCGIDPQLTRAHHIRWWHRDAGPTDLDNAVLLCESCHHRIHDNGWDIRIDGEGAAGRVWLIPPPHVDAQQRPRLGGWARYDIAA</sequence>
<dbReference type="InterPro" id="IPR002711">
    <property type="entry name" value="HNH"/>
</dbReference>
<reference evidence="3 4" key="1">
    <citation type="submission" date="2024-02" db="EMBL/GenBank/DDBJ databases">
        <authorList>
            <person name="Saticioglu I.B."/>
        </authorList>
    </citation>
    <scope>NUCLEOTIDE SEQUENCE [LARGE SCALE GENOMIC DNA]</scope>
    <source>
        <strain evidence="3 4">Mu-43</strain>
    </source>
</reference>
<dbReference type="RefSeq" id="WP_337320517.1">
    <property type="nucleotide sequence ID" value="NZ_JBBDGN010000010.1"/>
</dbReference>
<name>A0ABU8LNP1_9MICO</name>
<dbReference type="Gene3D" id="1.10.30.50">
    <property type="match status" value="1"/>
</dbReference>
<evidence type="ECO:0000259" key="2">
    <source>
        <dbReference type="SMART" id="SM00507"/>
    </source>
</evidence>